<reference evidence="1 2" key="1">
    <citation type="journal article" date="2015" name="Nature">
        <title>rRNA introns, odd ribosomes, and small enigmatic genomes across a large radiation of phyla.</title>
        <authorList>
            <person name="Brown C.T."/>
            <person name="Hug L.A."/>
            <person name="Thomas B.C."/>
            <person name="Sharon I."/>
            <person name="Castelle C.J."/>
            <person name="Singh A."/>
            <person name="Wilkins M.J."/>
            <person name="Williams K.H."/>
            <person name="Banfield J.F."/>
        </authorList>
    </citation>
    <scope>NUCLEOTIDE SEQUENCE [LARGE SCALE GENOMIC DNA]</scope>
</reference>
<dbReference type="Gene3D" id="2.60.120.1140">
    <property type="entry name" value="Protein of unknown function DUF192"/>
    <property type="match status" value="1"/>
</dbReference>
<sequence length="148" mass="16627">MKKYFFILIIFILATGFLVTLPGGNLTPESIRYVKVAGQRIRVDLAISPEAQTKGLASRTGLSEGEGMLFIFDVPGKHLFWMKEMNFPIDIIWITENMQVVHVEKNAAPESYPETFGPDAYIKYVLEVPAGYSDKNNLKVGDRILLSD</sequence>
<name>A0A0G1TYZ6_9BACT</name>
<dbReference type="Proteomes" id="UP000034739">
    <property type="component" value="Unassembled WGS sequence"/>
</dbReference>
<evidence type="ECO:0000313" key="2">
    <source>
        <dbReference type="Proteomes" id="UP000034739"/>
    </source>
</evidence>
<dbReference type="Pfam" id="PF02643">
    <property type="entry name" value="DUF192"/>
    <property type="match status" value="1"/>
</dbReference>
<accession>A0A0G1TYZ6</accession>
<evidence type="ECO:0008006" key="3">
    <source>
        <dbReference type="Google" id="ProtNLM"/>
    </source>
</evidence>
<dbReference type="PANTHER" id="PTHR37953">
    <property type="entry name" value="UPF0127 PROTEIN MJ1496"/>
    <property type="match status" value="1"/>
</dbReference>
<protein>
    <recommendedName>
        <fullName evidence="3">DUF192 domain-containing protein</fullName>
    </recommendedName>
</protein>
<organism evidence="1 2">
    <name type="scientific">Candidatus Gottesmanbacteria bacterium GW2011_GWA2_47_9</name>
    <dbReference type="NCBI Taxonomy" id="1618445"/>
    <lineage>
        <taxon>Bacteria</taxon>
        <taxon>Candidatus Gottesmaniibacteriota</taxon>
    </lineage>
</organism>
<dbReference type="EMBL" id="LCOY01000040">
    <property type="protein sequence ID" value="KKU87067.1"/>
    <property type="molecule type" value="Genomic_DNA"/>
</dbReference>
<evidence type="ECO:0000313" key="1">
    <source>
        <dbReference type="EMBL" id="KKU87067.1"/>
    </source>
</evidence>
<dbReference type="PANTHER" id="PTHR37953:SF1">
    <property type="entry name" value="UPF0127 PROTEIN MJ1496"/>
    <property type="match status" value="1"/>
</dbReference>
<gene>
    <name evidence="1" type="ORF">UY16_C0040G0005</name>
</gene>
<dbReference type="InterPro" id="IPR003795">
    <property type="entry name" value="DUF192"/>
</dbReference>
<comment type="caution">
    <text evidence="1">The sequence shown here is derived from an EMBL/GenBank/DDBJ whole genome shotgun (WGS) entry which is preliminary data.</text>
</comment>
<dbReference type="InterPro" id="IPR038695">
    <property type="entry name" value="Saro_0823-like_sf"/>
</dbReference>
<proteinExistence type="predicted"/>
<dbReference type="AlphaFoldDB" id="A0A0G1TYZ6"/>